<keyword evidence="3 6" id="KW-0378">Hydrolase</keyword>
<keyword evidence="5 6" id="KW-0482">Metalloprotease</keyword>
<organism evidence="9 10">
    <name type="scientific">Amantichitinum ursilacus</name>
    <dbReference type="NCBI Taxonomy" id="857265"/>
    <lineage>
        <taxon>Bacteria</taxon>
        <taxon>Pseudomonadati</taxon>
        <taxon>Pseudomonadota</taxon>
        <taxon>Betaproteobacteria</taxon>
        <taxon>Neisseriales</taxon>
        <taxon>Chitinibacteraceae</taxon>
        <taxon>Amantichitinum</taxon>
    </lineage>
</organism>
<evidence type="ECO:0000256" key="2">
    <source>
        <dbReference type="ARBA" id="ARBA00022723"/>
    </source>
</evidence>
<evidence type="ECO:0000256" key="6">
    <source>
        <dbReference type="RuleBase" id="RU003983"/>
    </source>
</evidence>
<dbReference type="PANTHER" id="PTHR22726">
    <property type="entry name" value="METALLOENDOPEPTIDASE OMA1"/>
    <property type="match status" value="1"/>
</dbReference>
<dbReference type="PANTHER" id="PTHR22726:SF1">
    <property type="entry name" value="METALLOENDOPEPTIDASE OMA1, MITOCHONDRIAL"/>
    <property type="match status" value="1"/>
</dbReference>
<dbReference type="Pfam" id="PF01435">
    <property type="entry name" value="Peptidase_M48"/>
    <property type="match status" value="1"/>
</dbReference>
<comment type="similarity">
    <text evidence="6">Belongs to the peptidase M48 family.</text>
</comment>
<dbReference type="AlphaFoldDB" id="A0A0N1JTQ9"/>
<feature type="chain" id="PRO_5005875316" evidence="7">
    <location>
        <begin position="23"/>
        <end position="303"/>
    </location>
</feature>
<keyword evidence="7" id="KW-0732">Signal</keyword>
<evidence type="ECO:0000313" key="10">
    <source>
        <dbReference type="Proteomes" id="UP000037939"/>
    </source>
</evidence>
<proteinExistence type="inferred from homology"/>
<dbReference type="InterPro" id="IPR051156">
    <property type="entry name" value="Mito/Outer_Membr_Metalloprot"/>
</dbReference>
<evidence type="ECO:0000313" key="9">
    <source>
        <dbReference type="EMBL" id="KPC54308.1"/>
    </source>
</evidence>
<dbReference type="GO" id="GO:0004222">
    <property type="term" value="F:metalloendopeptidase activity"/>
    <property type="evidence" value="ECO:0007669"/>
    <property type="project" value="InterPro"/>
</dbReference>
<evidence type="ECO:0000256" key="5">
    <source>
        <dbReference type="ARBA" id="ARBA00023049"/>
    </source>
</evidence>
<evidence type="ECO:0000256" key="4">
    <source>
        <dbReference type="ARBA" id="ARBA00022833"/>
    </source>
</evidence>
<dbReference type="GO" id="GO:0046872">
    <property type="term" value="F:metal ion binding"/>
    <property type="evidence" value="ECO:0007669"/>
    <property type="project" value="UniProtKB-KW"/>
</dbReference>
<feature type="signal peptide" evidence="7">
    <location>
        <begin position="1"/>
        <end position="22"/>
    </location>
</feature>
<evidence type="ECO:0000259" key="8">
    <source>
        <dbReference type="Pfam" id="PF01435"/>
    </source>
</evidence>
<gene>
    <name evidence="9" type="primary">yfgC_2</name>
    <name evidence="9" type="ORF">WG78_06650</name>
</gene>
<dbReference type="Gene3D" id="3.30.2010.10">
    <property type="entry name" value="Metalloproteases ('zincins'), catalytic domain"/>
    <property type="match status" value="1"/>
</dbReference>
<keyword evidence="2" id="KW-0479">Metal-binding</keyword>
<dbReference type="EMBL" id="LAQT01000003">
    <property type="protein sequence ID" value="KPC54308.1"/>
    <property type="molecule type" value="Genomic_DNA"/>
</dbReference>
<keyword evidence="4 6" id="KW-0862">Zinc</keyword>
<comment type="caution">
    <text evidence="9">The sequence shown here is derived from an EMBL/GenBank/DDBJ whole genome shotgun (WGS) entry which is preliminary data.</text>
</comment>
<dbReference type="Proteomes" id="UP000037939">
    <property type="component" value="Unassembled WGS sequence"/>
</dbReference>
<feature type="domain" description="Peptidase M48" evidence="8">
    <location>
        <begin position="84"/>
        <end position="268"/>
    </location>
</feature>
<keyword evidence="1 6" id="KW-0645">Protease</keyword>
<dbReference type="STRING" id="857265.WG78_06650"/>
<dbReference type="GO" id="GO:0051603">
    <property type="term" value="P:proteolysis involved in protein catabolic process"/>
    <property type="evidence" value="ECO:0007669"/>
    <property type="project" value="TreeGrafter"/>
</dbReference>
<evidence type="ECO:0000256" key="3">
    <source>
        <dbReference type="ARBA" id="ARBA00022801"/>
    </source>
</evidence>
<comment type="cofactor">
    <cofactor evidence="6">
        <name>Zn(2+)</name>
        <dbReference type="ChEBI" id="CHEBI:29105"/>
    </cofactor>
    <text evidence="6">Binds 1 zinc ion per subunit.</text>
</comment>
<accession>A0A0N1JTQ9</accession>
<evidence type="ECO:0000256" key="7">
    <source>
        <dbReference type="SAM" id="SignalP"/>
    </source>
</evidence>
<dbReference type="OrthoDB" id="9810445at2"/>
<protein>
    <submittedName>
        <fullName evidence="9">TPR repeat-containing protein YfgC</fullName>
    </submittedName>
</protein>
<dbReference type="RefSeq" id="WP_053936991.1">
    <property type="nucleotide sequence ID" value="NZ_LAQT01000003.1"/>
</dbReference>
<evidence type="ECO:0000256" key="1">
    <source>
        <dbReference type="ARBA" id="ARBA00022670"/>
    </source>
</evidence>
<keyword evidence="10" id="KW-1185">Reference proteome</keyword>
<dbReference type="GO" id="GO:0016020">
    <property type="term" value="C:membrane"/>
    <property type="evidence" value="ECO:0007669"/>
    <property type="project" value="TreeGrafter"/>
</dbReference>
<dbReference type="InterPro" id="IPR001915">
    <property type="entry name" value="Peptidase_M48"/>
</dbReference>
<sequence length="303" mass="32061">MRRPALALCLGLSFGLATSTFALDLNNVLDKLNNNPDLVNALSGTVKGVVDANRTITPQEEQSIGNGLASNMLGAAPLVKDEALQRYVNDVGAWVASQSGASGVKWRFGVIDTDTINSFAMPGGVVLVTRGLLGQMQSEAQLACVLGHESTHVLRHHHLRAIQSSAGRDALSNAVQGAIAYKGSNAGKQIGANLASGFSEVYVRGLDKDDEFEADITGMVLCARAGYNPYALAAVLQNLDALNPADGNLQLLFATHPTPRARLDKIDAVVGEQLEPYASGVENTVRFQSFAKRYSKVGLTTTP</sequence>
<reference evidence="9 10" key="1">
    <citation type="submission" date="2015-07" db="EMBL/GenBank/DDBJ databases">
        <title>Draft genome sequence of the Amantichitinum ursilacus IGB-41, a new chitin-degrading bacterium.</title>
        <authorList>
            <person name="Kirstahler P."/>
            <person name="Guenther M."/>
            <person name="Grumaz C."/>
            <person name="Rupp S."/>
            <person name="Zibek S."/>
            <person name="Sohn K."/>
        </authorList>
    </citation>
    <scope>NUCLEOTIDE SEQUENCE [LARGE SCALE GENOMIC DNA]</scope>
    <source>
        <strain evidence="9 10">IGB-41</strain>
    </source>
</reference>
<name>A0A0N1JTQ9_9NEIS</name>